<dbReference type="SUPFAM" id="SSF53254">
    <property type="entry name" value="Phosphoglycerate mutase-like"/>
    <property type="match status" value="1"/>
</dbReference>
<evidence type="ECO:0000313" key="2">
    <source>
        <dbReference type="Proteomes" id="UP001560296"/>
    </source>
</evidence>
<dbReference type="InterPro" id="IPR029033">
    <property type="entry name" value="His_PPase_superfam"/>
</dbReference>
<reference evidence="1 2" key="1">
    <citation type="submission" date="2024-07" db="EMBL/GenBank/DDBJ databases">
        <authorList>
            <person name="Li M."/>
        </authorList>
    </citation>
    <scope>NUCLEOTIDE SEQUENCE [LARGE SCALE GENOMIC DNA]</scope>
    <source>
        <strain evidence="1 2">25A3E</strain>
    </source>
</reference>
<evidence type="ECO:0000313" key="1">
    <source>
        <dbReference type="EMBL" id="MEX6503313.1"/>
    </source>
</evidence>
<accession>A0ABV3YX15</accession>
<organism evidence="1 2">
    <name type="scientific">Pseudomonas zhanjiangensis</name>
    <dbReference type="NCBI Taxonomy" id="3239015"/>
    <lineage>
        <taxon>Bacteria</taxon>
        <taxon>Pseudomonadati</taxon>
        <taxon>Pseudomonadota</taxon>
        <taxon>Gammaproteobacteria</taxon>
        <taxon>Pseudomonadales</taxon>
        <taxon>Pseudomonadaceae</taxon>
        <taxon>Pseudomonas</taxon>
    </lineage>
</organism>
<proteinExistence type="predicted"/>
<dbReference type="Proteomes" id="UP001560296">
    <property type="component" value="Unassembled WGS sequence"/>
</dbReference>
<gene>
    <name evidence="1" type="ORF">AB5S05_14720</name>
</gene>
<keyword evidence="2" id="KW-1185">Reference proteome</keyword>
<sequence>MRRSAYLLLLWLGIAGGVLAGEEQAWEALREGRAVLLLRHAIAPGTGDPANFRLDDCATQRNLDQTWREQARRWGALLRSQGISRARLFSSRWCRARDTALAMDLGPVEPLPALDSLFRARPRAAQQSAELVEWVNGLMPGTVMILVSHQVNIRALTGLYPASGEGLILARPLTLPARLLARIAPP</sequence>
<comment type="caution">
    <text evidence="1">The sequence shown here is derived from an EMBL/GenBank/DDBJ whole genome shotgun (WGS) entry which is preliminary data.</text>
</comment>
<name>A0ABV3YX15_9PSED</name>
<dbReference type="RefSeq" id="WP_369288268.1">
    <property type="nucleotide sequence ID" value="NZ_JBFTEG010000011.1"/>
</dbReference>
<dbReference type="EMBL" id="JBFTEG010000011">
    <property type="protein sequence ID" value="MEX6503313.1"/>
    <property type="molecule type" value="Genomic_DNA"/>
</dbReference>
<protein>
    <submittedName>
        <fullName evidence="1">Histidine phosphatase family protein</fullName>
    </submittedName>
</protein>
<dbReference type="Gene3D" id="3.40.50.1240">
    <property type="entry name" value="Phosphoglycerate mutase-like"/>
    <property type="match status" value="1"/>
</dbReference>